<name>A0A1G2SET1_9BACT</name>
<keyword evidence="3 4" id="KW-0342">GTP-binding</keyword>
<dbReference type="EMBL" id="MHUW01000018">
    <property type="protein sequence ID" value="OHA83328.1"/>
    <property type="molecule type" value="Genomic_DNA"/>
</dbReference>
<dbReference type="NCBIfam" id="TIGR00065">
    <property type="entry name" value="ftsZ"/>
    <property type="match status" value="1"/>
</dbReference>
<dbReference type="HAMAP" id="MF_00909">
    <property type="entry name" value="FtsZ"/>
    <property type="match status" value="1"/>
</dbReference>
<feature type="domain" description="Tubulin/FtsZ 2-layer sandwich" evidence="7">
    <location>
        <begin position="207"/>
        <end position="325"/>
    </location>
</feature>
<comment type="subcellular location">
    <subcellularLocation>
        <location evidence="4">Cytoplasm</location>
    </subcellularLocation>
    <text evidence="4">Assembles at midcell at the inner surface of the cytoplasmic membrane.</text>
</comment>
<dbReference type="InterPro" id="IPR036525">
    <property type="entry name" value="Tubulin/FtsZ_GTPase_sf"/>
</dbReference>
<dbReference type="AlphaFoldDB" id="A0A1G2SET1"/>
<sequence length="405" mass="43233">MAKVEPEVEAFARIKVIGVGGSGKNAVNHMVSSKIKGVEFIVMNTDAQDLHHSLAQKKIHIGKNLTRGLGTGMNPEIGRKAAEETKEEIQGVIKGADMVFIAGGMGGGTGTGAAPVVAAIAKEQGALTIGVVTRPFSFEGSHRGRLAEQGLDELRKQVDALIVVPNDRILSAASKDTTFKEAFTMSDEILRQAVEGISDLITTPGIINVDFADIRAILSDSGSALLGIGSSSGENRAQEAALAAINSPLLDLSVSGAKGVLFAIAGGDDLRMHEIQEAAKIITDSIDPEARVIFGAIHDDKLKKNEIKITVIASGFPEGIEKKNLFSGAAKPATPSREEIREKREIHNTMIEREPKKVEVTRDVAEAQTPTKIDLTDKEPVAIIDLENEVDEDWSAVPAFLRRKK</sequence>
<dbReference type="STRING" id="1802727.A2937_00605"/>
<dbReference type="InterPro" id="IPR000158">
    <property type="entry name" value="Cell_div_FtsZ"/>
</dbReference>
<evidence type="ECO:0000256" key="4">
    <source>
        <dbReference type="HAMAP-Rule" id="MF_00909"/>
    </source>
</evidence>
<dbReference type="InterPro" id="IPR045061">
    <property type="entry name" value="FtsZ/CetZ"/>
</dbReference>
<evidence type="ECO:0000259" key="6">
    <source>
        <dbReference type="SMART" id="SM00864"/>
    </source>
</evidence>
<keyword evidence="4" id="KW-0131">Cell cycle</keyword>
<feature type="binding site" evidence="4">
    <location>
        <begin position="108"/>
        <end position="110"/>
    </location>
    <ligand>
        <name>GTP</name>
        <dbReference type="ChEBI" id="CHEBI:37565"/>
    </ligand>
</feature>
<dbReference type="GO" id="GO:0000917">
    <property type="term" value="P:division septum assembly"/>
    <property type="evidence" value="ECO:0007669"/>
    <property type="project" value="UniProtKB-KW"/>
</dbReference>
<evidence type="ECO:0000313" key="8">
    <source>
        <dbReference type="EMBL" id="OHA83328.1"/>
    </source>
</evidence>
<evidence type="ECO:0000256" key="1">
    <source>
        <dbReference type="ARBA" id="ARBA00009690"/>
    </source>
</evidence>
<dbReference type="Gene3D" id="3.30.1330.20">
    <property type="entry name" value="Tubulin/FtsZ, C-terminal domain"/>
    <property type="match status" value="1"/>
</dbReference>
<proteinExistence type="inferred from homology"/>
<dbReference type="InterPro" id="IPR024757">
    <property type="entry name" value="FtsZ_C"/>
</dbReference>
<comment type="similarity">
    <text evidence="1 4">Belongs to the FtsZ family.</text>
</comment>
<dbReference type="FunFam" id="3.40.50.1440:FF:000001">
    <property type="entry name" value="Cell division protein FtsZ"/>
    <property type="match status" value="1"/>
</dbReference>
<evidence type="ECO:0000256" key="5">
    <source>
        <dbReference type="NCBIfam" id="TIGR00065"/>
    </source>
</evidence>
<keyword evidence="4" id="KW-0717">Septation</keyword>
<dbReference type="SUPFAM" id="SSF55307">
    <property type="entry name" value="Tubulin C-terminal domain-like"/>
    <property type="match status" value="1"/>
</dbReference>
<dbReference type="GO" id="GO:0032153">
    <property type="term" value="C:cell division site"/>
    <property type="evidence" value="ECO:0007669"/>
    <property type="project" value="UniProtKB-UniRule"/>
</dbReference>
<feature type="binding site" evidence="4">
    <location>
        <position position="139"/>
    </location>
    <ligand>
        <name>GTP</name>
        <dbReference type="ChEBI" id="CHEBI:37565"/>
    </ligand>
</feature>
<comment type="caution">
    <text evidence="8">The sequence shown here is derived from an EMBL/GenBank/DDBJ whole genome shotgun (WGS) entry which is preliminary data.</text>
</comment>
<dbReference type="Pfam" id="PF12327">
    <property type="entry name" value="FtsZ_C"/>
    <property type="match status" value="1"/>
</dbReference>
<dbReference type="GO" id="GO:0005525">
    <property type="term" value="F:GTP binding"/>
    <property type="evidence" value="ECO:0007669"/>
    <property type="project" value="UniProtKB-UniRule"/>
</dbReference>
<organism evidence="8 9">
    <name type="scientific">Candidatus Yonathbacteria bacterium RIFCSPLOWO2_01_FULL_47_33b</name>
    <dbReference type="NCBI Taxonomy" id="1802727"/>
    <lineage>
        <taxon>Bacteria</taxon>
        <taxon>Candidatus Yonathiibacteriota</taxon>
    </lineage>
</organism>
<dbReference type="InterPro" id="IPR018316">
    <property type="entry name" value="Tubulin/FtsZ_2-layer-sand-dom"/>
</dbReference>
<evidence type="ECO:0000256" key="3">
    <source>
        <dbReference type="ARBA" id="ARBA00023134"/>
    </source>
</evidence>
<gene>
    <name evidence="4" type="primary">ftsZ</name>
    <name evidence="8" type="ORF">A2937_00605</name>
</gene>
<evidence type="ECO:0000259" key="7">
    <source>
        <dbReference type="SMART" id="SM00865"/>
    </source>
</evidence>
<keyword evidence="4" id="KW-0963">Cytoplasm</keyword>
<dbReference type="InterPro" id="IPR037103">
    <property type="entry name" value="Tubulin/FtsZ-like_C"/>
</dbReference>
<feature type="domain" description="Tubulin/FtsZ GTPase" evidence="6">
    <location>
        <begin position="13"/>
        <end position="205"/>
    </location>
</feature>
<comment type="caution">
    <text evidence="4">Lacks conserved residue(s) required for the propagation of feature annotation.</text>
</comment>
<dbReference type="SMART" id="SM00865">
    <property type="entry name" value="Tubulin_C"/>
    <property type="match status" value="1"/>
</dbReference>
<protein>
    <recommendedName>
        <fullName evidence="4 5">Cell division protein FtsZ</fullName>
    </recommendedName>
</protein>
<dbReference type="CDD" id="cd02201">
    <property type="entry name" value="FtsZ_type1"/>
    <property type="match status" value="1"/>
</dbReference>
<dbReference type="InterPro" id="IPR008280">
    <property type="entry name" value="Tub_FtsZ_C"/>
</dbReference>
<dbReference type="PANTHER" id="PTHR30314">
    <property type="entry name" value="CELL DIVISION PROTEIN FTSZ-RELATED"/>
    <property type="match status" value="1"/>
</dbReference>
<dbReference type="Pfam" id="PF00091">
    <property type="entry name" value="Tubulin"/>
    <property type="match status" value="1"/>
</dbReference>
<dbReference type="Gene3D" id="3.40.50.1440">
    <property type="entry name" value="Tubulin/FtsZ, GTPase domain"/>
    <property type="match status" value="1"/>
</dbReference>
<evidence type="ECO:0000256" key="2">
    <source>
        <dbReference type="ARBA" id="ARBA00022741"/>
    </source>
</evidence>
<evidence type="ECO:0000313" key="9">
    <source>
        <dbReference type="Proteomes" id="UP000177987"/>
    </source>
</evidence>
<dbReference type="GO" id="GO:0005737">
    <property type="term" value="C:cytoplasm"/>
    <property type="evidence" value="ECO:0007669"/>
    <property type="project" value="UniProtKB-SubCell"/>
</dbReference>
<feature type="binding site" evidence="4">
    <location>
        <position position="187"/>
    </location>
    <ligand>
        <name>GTP</name>
        <dbReference type="ChEBI" id="CHEBI:37565"/>
    </ligand>
</feature>
<dbReference type="GO" id="GO:0003924">
    <property type="term" value="F:GTPase activity"/>
    <property type="evidence" value="ECO:0007669"/>
    <property type="project" value="UniProtKB-UniRule"/>
</dbReference>
<dbReference type="PANTHER" id="PTHR30314:SF3">
    <property type="entry name" value="MITOCHONDRIAL DIVISION PROTEIN FSZA"/>
    <property type="match status" value="1"/>
</dbReference>
<dbReference type="SUPFAM" id="SSF52490">
    <property type="entry name" value="Tubulin nucleotide-binding domain-like"/>
    <property type="match status" value="1"/>
</dbReference>
<dbReference type="Proteomes" id="UP000177987">
    <property type="component" value="Unassembled WGS sequence"/>
</dbReference>
<comment type="function">
    <text evidence="4">Essential cell division protein that forms a contractile ring structure (Z ring) at the future cell division site. The regulation of the ring assembly controls the timing and the location of cell division. One of the functions of the FtsZ ring is to recruit other cell division proteins to the septum to produce a new cell wall between the dividing cells. Binds GTP and shows GTPase activity.</text>
</comment>
<dbReference type="GO" id="GO:0043093">
    <property type="term" value="P:FtsZ-dependent cytokinesis"/>
    <property type="evidence" value="ECO:0007669"/>
    <property type="project" value="UniProtKB-UniRule"/>
</dbReference>
<dbReference type="InterPro" id="IPR003008">
    <property type="entry name" value="Tubulin_FtsZ_GTPase"/>
</dbReference>
<accession>A0A1G2SET1</accession>
<keyword evidence="2 4" id="KW-0547">Nucleotide-binding</keyword>
<dbReference type="GO" id="GO:0051258">
    <property type="term" value="P:protein polymerization"/>
    <property type="evidence" value="ECO:0007669"/>
    <property type="project" value="UniProtKB-UniRule"/>
</dbReference>
<dbReference type="SMART" id="SM00864">
    <property type="entry name" value="Tubulin"/>
    <property type="match status" value="1"/>
</dbReference>
<dbReference type="PRINTS" id="PR00423">
    <property type="entry name" value="CELLDVISFTSZ"/>
</dbReference>
<reference evidence="8 9" key="1">
    <citation type="journal article" date="2016" name="Nat. Commun.">
        <title>Thousands of microbial genomes shed light on interconnected biogeochemical processes in an aquifer system.</title>
        <authorList>
            <person name="Anantharaman K."/>
            <person name="Brown C.T."/>
            <person name="Hug L.A."/>
            <person name="Sharon I."/>
            <person name="Castelle C.J."/>
            <person name="Probst A.J."/>
            <person name="Thomas B.C."/>
            <person name="Singh A."/>
            <person name="Wilkins M.J."/>
            <person name="Karaoz U."/>
            <person name="Brodie E.L."/>
            <person name="Williams K.H."/>
            <person name="Hubbard S.S."/>
            <person name="Banfield J.F."/>
        </authorList>
    </citation>
    <scope>NUCLEOTIDE SEQUENCE [LARGE SCALE GENOMIC DNA]</scope>
</reference>
<feature type="binding site" evidence="4">
    <location>
        <position position="143"/>
    </location>
    <ligand>
        <name>GTP</name>
        <dbReference type="ChEBI" id="CHEBI:37565"/>
    </ligand>
</feature>
<comment type="subunit">
    <text evidence="4">Homodimer. Polymerizes to form a dynamic ring structure in a strictly GTP-dependent manner. Interacts directly with several other division proteins.</text>
</comment>
<keyword evidence="4 8" id="KW-0132">Cell division</keyword>